<dbReference type="GeneID" id="65107779"/>
<dbReference type="KEGG" id="vg:65107779"/>
<sequence>MAFHSLIDNDGRSIAQIINDEHESRFDVNPEFQWVDGPVTDEENPHPSDWEYVDGQIQRVVIPPAPYDVARKFNYPFPEEQLDMLWHMMDDGVIPGKGSEWYNTIKAVKDAHPKPAE</sequence>
<dbReference type="Proteomes" id="UP000225351">
    <property type="component" value="Segment"/>
</dbReference>
<reference evidence="1 2" key="1">
    <citation type="submission" date="2017-04" db="EMBL/GenBank/DDBJ databases">
        <title>Isolation and Genetic Analysis of a Novel Cyanophage S-H35 from the Bohai Sea.</title>
        <authorList>
            <person name="Xu X."/>
        </authorList>
    </citation>
    <scope>NUCLEOTIDE SEQUENCE [LARGE SCALE GENOMIC DNA]</scope>
</reference>
<organism evidence="1 2">
    <name type="scientific">Synechococcus phage S-H35</name>
    <dbReference type="NCBI Taxonomy" id="1983572"/>
    <lineage>
        <taxon>Viruses</taxon>
        <taxon>Duplodnaviria</taxon>
        <taxon>Heunggongvirae</taxon>
        <taxon>Uroviricota</taxon>
        <taxon>Caudoviricetes</taxon>
        <taxon>Pantevenvirales</taxon>
        <taxon>Kyanoviridae</taxon>
        <taxon>Shandvirus</taxon>
        <taxon>Shandvirus sh35</taxon>
    </lineage>
</organism>
<dbReference type="RefSeq" id="YP_010090307.1">
    <property type="nucleotide sequence ID" value="NC_055719.1"/>
</dbReference>
<protein>
    <submittedName>
        <fullName evidence="1">Uncharacterized protein</fullName>
    </submittedName>
</protein>
<evidence type="ECO:0000313" key="1">
    <source>
        <dbReference type="EMBL" id="ARW56921.1"/>
    </source>
</evidence>
<keyword evidence="2" id="KW-1185">Reference proteome</keyword>
<accession>A0A1Z1LW73</accession>
<dbReference type="EMBL" id="KY945241">
    <property type="protein sequence ID" value="ARW56921.1"/>
    <property type="molecule type" value="Genomic_RNA"/>
</dbReference>
<proteinExistence type="predicted"/>
<evidence type="ECO:0000313" key="2">
    <source>
        <dbReference type="Proteomes" id="UP000225351"/>
    </source>
</evidence>
<name>A0A1Z1LW73_9CAUD</name>